<evidence type="ECO:0000313" key="3">
    <source>
        <dbReference type="Proteomes" id="UP000745764"/>
    </source>
</evidence>
<gene>
    <name evidence="2" type="ORF">AWRI4620_LOCUS4432</name>
</gene>
<name>A0A9N8PRK7_9PEZI</name>
<feature type="compositionally biased region" description="Polar residues" evidence="1">
    <location>
        <begin position="313"/>
        <end position="322"/>
    </location>
</feature>
<protein>
    <submittedName>
        <fullName evidence="2">Uncharacterized protein</fullName>
    </submittedName>
</protein>
<feature type="region of interest" description="Disordered" evidence="1">
    <location>
        <begin position="426"/>
        <end position="446"/>
    </location>
</feature>
<feature type="compositionally biased region" description="Polar residues" evidence="1">
    <location>
        <begin position="1"/>
        <end position="12"/>
    </location>
</feature>
<feature type="region of interest" description="Disordered" evidence="1">
    <location>
        <begin position="274"/>
        <end position="363"/>
    </location>
</feature>
<dbReference type="AlphaFoldDB" id="A0A9N8PRK7"/>
<sequence length="1022" mass="115069">MAPAHRSTSSGQPPDMPPKERLKKRNNIQSGVLRTDEEEREYKRSRLSSHISGYSKYVRAPQDYYERGTTTSNNGTSGGDPYTIYGSMDESSQRNTPVEPPRHNPQPTSHYRQKVPENIVAGLGNSILTRRPFQEESDSSDNSGPDEAAVQEEDKYDTPPLFVYSSESTGASNIPQQHNYREASNIHSDSTSQIYQRDQQSLQPPYSIHSGPGHLYDNLPRQQPALASLRQPNTGQHQSQSVLGRQPRFIVPEQHEQNASHHEQARFTYTTFEDNEKHSQRRKHHRQSQPGAEDTREAIPVHHRDETTRAQHEVNNTHTDALSSPAVASRQKRANKHSQLPGLDRTAVPGTRPKHSSIPDGFKHHKDILSTVKPRKNRIDKPQPRQFQEDIDYPPPEPSLYTQTTNIAQPARPQFVSPLDLIQDSVQHHDSPPAVPSVSTQSSSNQALVSRIPREHLMNFMPDDFDNRVWEYMHRKEQPMDWHGVVEILQLTQTPYELESLKARQRLYAAKLALKLQERATVSAEALRMQGIVSLENENHQRPAAPTAKRPVPPAITAPTSASATPLVLAPVVPAPQIRLPEAKRLAGQLEQERLAWATKEAAWTTREAELQQRIKTFEEDSAARTIERAEHEKQLKLKTEVEEKYQKLKAEAQTHKESLRDEKALRVKAERDLKAAQSDVHRRALAQAASARKTEVTTAGKIGKATGGGFTFSKDGEDEDGGDDDVYDEGVKKTPTKRRKSRKSSDLREDGHPHTGGKSLPPAAIQALYKHLNNCKDEEEAEEPPEAIQEEDLTYFVYTVCRKQWPITGQEPDNDSAVVCGDYTYLNAANVAVTNEILRPHGTSSAIKIDPEGERSLHQGMGEHKMAWAQLDVPQGHVKVWVQRQLHTEFVGELPLFEDKGILSKTVFAVRQQTFVATATATSIAAPPSSTTIQEDDEIYTTFDLANIKANEKVFKLLWPEGTQSSRIDAVKAREEARKQRKQRLEDLEDHGELFTEEINNEDGSCVKVWVIQKTVIGPRN</sequence>
<feature type="compositionally biased region" description="Polar residues" evidence="1">
    <location>
        <begin position="185"/>
        <end position="204"/>
    </location>
</feature>
<feature type="compositionally biased region" description="Polar residues" evidence="1">
    <location>
        <begin position="437"/>
        <end position="446"/>
    </location>
</feature>
<evidence type="ECO:0000256" key="1">
    <source>
        <dbReference type="SAM" id="MobiDB-lite"/>
    </source>
</evidence>
<feature type="region of interest" description="Disordered" evidence="1">
    <location>
        <begin position="1"/>
        <end position="224"/>
    </location>
</feature>
<evidence type="ECO:0000313" key="2">
    <source>
        <dbReference type="EMBL" id="CAD0110177.1"/>
    </source>
</evidence>
<dbReference type="EMBL" id="CAINUL010000005">
    <property type="protein sequence ID" value="CAD0110177.1"/>
    <property type="molecule type" value="Genomic_DNA"/>
</dbReference>
<feature type="compositionally biased region" description="Acidic residues" evidence="1">
    <location>
        <begin position="717"/>
        <end position="729"/>
    </location>
</feature>
<accession>A0A9N8PRK7</accession>
<dbReference type="OrthoDB" id="3940884at2759"/>
<feature type="compositionally biased region" description="Basic and acidic residues" evidence="1">
    <location>
        <begin position="293"/>
        <end position="312"/>
    </location>
</feature>
<comment type="caution">
    <text evidence="2">The sequence shown here is derived from an EMBL/GenBank/DDBJ whole genome shotgun (WGS) entry which is preliminary data.</text>
</comment>
<keyword evidence="3" id="KW-1185">Reference proteome</keyword>
<dbReference type="Proteomes" id="UP000745764">
    <property type="component" value="Unassembled WGS sequence"/>
</dbReference>
<feature type="compositionally biased region" description="Basic and acidic residues" evidence="1">
    <location>
        <begin position="744"/>
        <end position="754"/>
    </location>
</feature>
<feature type="compositionally biased region" description="Polar residues" evidence="1">
    <location>
        <begin position="165"/>
        <end position="178"/>
    </location>
</feature>
<organism evidence="2 3">
    <name type="scientific">Aureobasidium uvarum</name>
    <dbReference type="NCBI Taxonomy" id="2773716"/>
    <lineage>
        <taxon>Eukaryota</taxon>
        <taxon>Fungi</taxon>
        <taxon>Dikarya</taxon>
        <taxon>Ascomycota</taxon>
        <taxon>Pezizomycotina</taxon>
        <taxon>Dothideomycetes</taxon>
        <taxon>Dothideomycetidae</taxon>
        <taxon>Dothideales</taxon>
        <taxon>Saccotheciaceae</taxon>
        <taxon>Aureobasidium</taxon>
    </lineage>
</organism>
<feature type="region of interest" description="Disordered" evidence="1">
    <location>
        <begin position="374"/>
        <end position="393"/>
    </location>
</feature>
<proteinExistence type="predicted"/>
<feature type="compositionally biased region" description="Basic and acidic residues" evidence="1">
    <location>
        <begin position="34"/>
        <end position="44"/>
    </location>
</feature>
<reference evidence="2" key="1">
    <citation type="submission" date="2020-06" db="EMBL/GenBank/DDBJ databases">
        <authorList>
            <person name="Onetto C."/>
        </authorList>
    </citation>
    <scope>NUCLEOTIDE SEQUENCE</scope>
</reference>
<feature type="region of interest" description="Disordered" evidence="1">
    <location>
        <begin position="675"/>
        <end position="763"/>
    </location>
</feature>